<dbReference type="OrthoDB" id="9789573at2"/>
<name>A0A239PP10_9PROT</name>
<evidence type="ECO:0000313" key="2">
    <source>
        <dbReference type="EMBL" id="SNT72041.1"/>
    </source>
</evidence>
<gene>
    <name evidence="2" type="ORF">SAMN06297382_1067</name>
</gene>
<organism evidence="2 3">
    <name type="scientific">Amphiplicatus metriothermophilus</name>
    <dbReference type="NCBI Taxonomy" id="1519374"/>
    <lineage>
        <taxon>Bacteria</taxon>
        <taxon>Pseudomonadati</taxon>
        <taxon>Pseudomonadota</taxon>
        <taxon>Alphaproteobacteria</taxon>
        <taxon>Parvularculales</taxon>
        <taxon>Parvularculaceae</taxon>
        <taxon>Amphiplicatus</taxon>
    </lineage>
</organism>
<dbReference type="Pfam" id="PF12146">
    <property type="entry name" value="Hydrolase_4"/>
    <property type="match status" value="1"/>
</dbReference>
<dbReference type="Pfam" id="PF02566">
    <property type="entry name" value="OsmC"/>
    <property type="match status" value="1"/>
</dbReference>
<dbReference type="InterPro" id="IPR003718">
    <property type="entry name" value="OsmC/Ohr_fam"/>
</dbReference>
<dbReference type="InterPro" id="IPR029058">
    <property type="entry name" value="AB_hydrolase_fold"/>
</dbReference>
<accession>A0A239PP10</accession>
<dbReference type="SUPFAM" id="SSF82784">
    <property type="entry name" value="OsmC-like"/>
    <property type="match status" value="1"/>
</dbReference>
<proteinExistence type="predicted"/>
<reference evidence="2 3" key="1">
    <citation type="submission" date="2017-07" db="EMBL/GenBank/DDBJ databases">
        <authorList>
            <person name="Sun Z.S."/>
            <person name="Albrecht U."/>
            <person name="Echele G."/>
            <person name="Lee C.C."/>
        </authorList>
    </citation>
    <scope>NUCLEOTIDE SEQUENCE [LARGE SCALE GENOMIC DNA]</scope>
    <source>
        <strain evidence="2 3">CGMCC 1.12710</strain>
    </source>
</reference>
<dbReference type="Gene3D" id="3.30.300.20">
    <property type="match status" value="1"/>
</dbReference>
<dbReference type="SUPFAM" id="SSF53474">
    <property type="entry name" value="alpha/beta-Hydrolases"/>
    <property type="match status" value="1"/>
</dbReference>
<dbReference type="InterPro" id="IPR015946">
    <property type="entry name" value="KH_dom-like_a/b"/>
</dbReference>
<dbReference type="FunFam" id="3.40.50.1820:FF:000487">
    <property type="entry name" value="Dienelactone hydrolase"/>
    <property type="match status" value="1"/>
</dbReference>
<dbReference type="PANTHER" id="PTHR39624:SF2">
    <property type="entry name" value="OSMC-LIKE PROTEIN"/>
    <property type="match status" value="1"/>
</dbReference>
<feature type="domain" description="Serine aminopeptidase S33" evidence="1">
    <location>
        <begin position="44"/>
        <end position="139"/>
    </location>
</feature>
<sequence length="406" mass="43718">MPESTRKIEFDGSQDARLAAALELPSGKPRAFALFAHCFSCTKDIKAAREIARALRAEGFAVLRFDFTGLGASEGDFANTNFSSNVEDLLKAADFLRREFEAPSVVIGHSLGGAAAIVAATRIPETKGVAVIAAPAESAHVARHIEEKREEIEKNGYATVSLAGRPFTIKKQFLDDLDRDRVLAAAAALKKPMLVLHSPLDEIVGVENATKIFLAAKHPKSFVSLDRADHLLRDPRDARYAGAVIAAWASRYLPGVASDADESDRLEMRRADGLDGGEAVLIAERRYATAASAGGHKFVVDADEEDGGDGLGPNPTRLVEAALAACSAITLRMYAERKGWELETLKVTVKRAEGEGAHLARTLEKTVAAEGPELDEEKRARLLEIADRCPVNRMLADGVKIVSRLA</sequence>
<dbReference type="EMBL" id="FZQA01000002">
    <property type="protein sequence ID" value="SNT72041.1"/>
    <property type="molecule type" value="Genomic_DNA"/>
</dbReference>
<keyword evidence="3" id="KW-1185">Reference proteome</keyword>
<evidence type="ECO:0000313" key="3">
    <source>
        <dbReference type="Proteomes" id="UP000198346"/>
    </source>
</evidence>
<dbReference type="Proteomes" id="UP000198346">
    <property type="component" value="Unassembled WGS sequence"/>
</dbReference>
<dbReference type="ESTHER" id="9prot-a0a239pp10">
    <property type="family name" value="Est-OsmC"/>
</dbReference>
<protein>
    <submittedName>
        <fullName evidence="2">Putative redox protein</fullName>
    </submittedName>
</protein>
<dbReference type="InterPro" id="IPR036102">
    <property type="entry name" value="OsmC/Ohrsf"/>
</dbReference>
<dbReference type="Gene3D" id="3.40.50.1820">
    <property type="entry name" value="alpha/beta hydrolase"/>
    <property type="match status" value="1"/>
</dbReference>
<dbReference type="InterPro" id="IPR022742">
    <property type="entry name" value="Hydrolase_4"/>
</dbReference>
<dbReference type="RefSeq" id="WP_089411575.1">
    <property type="nucleotide sequence ID" value="NZ_FZQA01000002.1"/>
</dbReference>
<evidence type="ECO:0000259" key="1">
    <source>
        <dbReference type="Pfam" id="PF12146"/>
    </source>
</evidence>
<dbReference type="PANTHER" id="PTHR39624">
    <property type="entry name" value="PROTEIN INVOLVED IN RIMO-MEDIATED BETA-METHYLTHIOLATION OF RIBOSOMAL PROTEIN S12 YCAO"/>
    <property type="match status" value="1"/>
</dbReference>
<dbReference type="AlphaFoldDB" id="A0A239PP10"/>